<protein>
    <recommendedName>
        <fullName evidence="3">tetrahydrofolate synthase</fullName>
        <ecNumber evidence="3">6.3.2.17</ecNumber>
    </recommendedName>
    <alternativeName>
        <fullName evidence="9">Tetrahydrofolylpolyglutamate synthase</fullName>
    </alternativeName>
</protein>
<evidence type="ECO:0000256" key="4">
    <source>
        <dbReference type="ARBA" id="ARBA00022598"/>
    </source>
</evidence>
<evidence type="ECO:0000256" key="6">
    <source>
        <dbReference type="ARBA" id="ARBA00022741"/>
    </source>
</evidence>
<keyword evidence="8" id="KW-0460">Magnesium</keyword>
<comment type="catalytic activity">
    <reaction evidence="10">
        <text>(6S)-5,6,7,8-tetrahydrofolyl-(gamma-L-Glu)(n) + L-glutamate + ATP = (6S)-5,6,7,8-tetrahydrofolyl-(gamma-L-Glu)(n+1) + ADP + phosphate + H(+)</text>
        <dbReference type="Rhea" id="RHEA:10580"/>
        <dbReference type="Rhea" id="RHEA-COMP:14738"/>
        <dbReference type="Rhea" id="RHEA-COMP:14740"/>
        <dbReference type="ChEBI" id="CHEBI:15378"/>
        <dbReference type="ChEBI" id="CHEBI:29985"/>
        <dbReference type="ChEBI" id="CHEBI:30616"/>
        <dbReference type="ChEBI" id="CHEBI:43474"/>
        <dbReference type="ChEBI" id="CHEBI:141005"/>
        <dbReference type="ChEBI" id="CHEBI:456216"/>
        <dbReference type="EC" id="6.3.2.17"/>
    </reaction>
</comment>
<comment type="cofactor">
    <cofactor evidence="1">
        <name>Mg(2+)</name>
        <dbReference type="ChEBI" id="CHEBI:18420"/>
    </cofactor>
</comment>
<dbReference type="InterPro" id="IPR018109">
    <property type="entry name" value="Folylpolyglutamate_synth_CS"/>
</dbReference>
<keyword evidence="6 11" id="KW-0547">Nucleotide-binding</keyword>
<dbReference type="GO" id="GO:0005524">
    <property type="term" value="F:ATP binding"/>
    <property type="evidence" value="ECO:0007669"/>
    <property type="project" value="UniProtKB-KW"/>
</dbReference>
<evidence type="ECO:0000313" key="15">
    <source>
        <dbReference type="Proteomes" id="UP000177396"/>
    </source>
</evidence>
<keyword evidence="5" id="KW-0479">Metal-binding</keyword>
<dbReference type="GO" id="GO:0008841">
    <property type="term" value="F:dihydrofolate synthase activity"/>
    <property type="evidence" value="ECO:0007669"/>
    <property type="project" value="TreeGrafter"/>
</dbReference>
<dbReference type="InterPro" id="IPR036565">
    <property type="entry name" value="Mur-like_cat_sf"/>
</dbReference>
<evidence type="ECO:0000256" key="1">
    <source>
        <dbReference type="ARBA" id="ARBA00001946"/>
    </source>
</evidence>
<keyword evidence="7 11" id="KW-0067">ATP-binding</keyword>
<feature type="domain" description="Mur ligase central" evidence="13">
    <location>
        <begin position="51"/>
        <end position="292"/>
    </location>
</feature>
<evidence type="ECO:0000256" key="9">
    <source>
        <dbReference type="ARBA" id="ARBA00030592"/>
    </source>
</evidence>
<sequence length="452" mass="50723">MIRTYKEAVKFLEKYIPTSEKKYPGKLGLERMEYLVKLLGNPQNSLRTIHVGGTSGKGSTATIIAFLLATKYKVGLHTSPHLEKVNERIKIVSSIKYQVSSIKKERRINFSDIADSEFIELVNEIGPAVERTEKSKLGAPSYFEILTAMAFLYYKEQEVDWGVIEVGMGGRFDATNVILPKVSVITNVGLDHTEVLGKTVEAIARDKAGIIKPEASVVTGVKQKSVIRIIEEVSHKRKVISNMLGEEFGYKLKKITDKGSYFDYWGKKNFNGLFIPLLGEHQVENATTAIRAIEEGGELEEEEIRSGLKQVYIRGRLEIVRRNPLVILDGAHNPDKIKALVKAIKTIWPEKKVILVLAIKKGKDAGEMIKLLTKISKLVLLTSYEILADQGRINSYNPEKLNKIFLKEGYRGKMEIELDAKRAYERATESVGKDDLILVTGSLYLLGKLKVL</sequence>
<evidence type="ECO:0000256" key="7">
    <source>
        <dbReference type="ARBA" id="ARBA00022840"/>
    </source>
</evidence>
<keyword evidence="4 11" id="KW-0436">Ligase</keyword>
<evidence type="ECO:0000313" key="14">
    <source>
        <dbReference type="EMBL" id="OGF99632.1"/>
    </source>
</evidence>
<dbReference type="PIRSF" id="PIRSF001563">
    <property type="entry name" value="Folylpolyglu_synth"/>
    <property type="match status" value="1"/>
</dbReference>
<dbReference type="InterPro" id="IPR036615">
    <property type="entry name" value="Mur_ligase_C_dom_sf"/>
</dbReference>
<dbReference type="AlphaFoldDB" id="A0A1F5YHU6"/>
<comment type="caution">
    <text evidence="14">The sequence shown here is derived from an EMBL/GenBank/DDBJ whole genome shotgun (WGS) entry which is preliminary data.</text>
</comment>
<organism evidence="14 15">
    <name type="scientific">Candidatus Gottesmanbacteria bacterium RBG_16_38_7b</name>
    <dbReference type="NCBI Taxonomy" id="1798372"/>
    <lineage>
        <taxon>Bacteria</taxon>
        <taxon>Candidatus Gottesmaniibacteriota</taxon>
    </lineage>
</organism>
<feature type="domain" description="Mur ligase C-terminal" evidence="12">
    <location>
        <begin position="315"/>
        <end position="442"/>
    </location>
</feature>
<evidence type="ECO:0000256" key="10">
    <source>
        <dbReference type="ARBA" id="ARBA00047493"/>
    </source>
</evidence>
<dbReference type="InterPro" id="IPR004101">
    <property type="entry name" value="Mur_ligase_C"/>
</dbReference>
<dbReference type="GO" id="GO:0004326">
    <property type="term" value="F:tetrahydrofolylpolyglutamate synthase activity"/>
    <property type="evidence" value="ECO:0007669"/>
    <property type="project" value="UniProtKB-EC"/>
</dbReference>
<dbReference type="SUPFAM" id="SSF53623">
    <property type="entry name" value="MurD-like peptide ligases, catalytic domain"/>
    <property type="match status" value="1"/>
</dbReference>
<dbReference type="PANTHER" id="PTHR11136">
    <property type="entry name" value="FOLYLPOLYGLUTAMATE SYNTHASE-RELATED"/>
    <property type="match status" value="1"/>
</dbReference>
<gene>
    <name evidence="14" type="ORF">A2153_03675</name>
</gene>
<dbReference type="NCBIfam" id="TIGR01499">
    <property type="entry name" value="folC"/>
    <property type="match status" value="1"/>
</dbReference>
<dbReference type="Pfam" id="PF08245">
    <property type="entry name" value="Mur_ligase_M"/>
    <property type="match status" value="1"/>
</dbReference>
<dbReference type="PANTHER" id="PTHR11136:SF0">
    <property type="entry name" value="DIHYDROFOLATE SYNTHETASE-RELATED"/>
    <property type="match status" value="1"/>
</dbReference>
<dbReference type="InterPro" id="IPR013221">
    <property type="entry name" value="Mur_ligase_cen"/>
</dbReference>
<evidence type="ECO:0000256" key="2">
    <source>
        <dbReference type="ARBA" id="ARBA00008276"/>
    </source>
</evidence>
<name>A0A1F5YHU6_9BACT</name>
<dbReference type="GO" id="GO:0046872">
    <property type="term" value="F:metal ion binding"/>
    <property type="evidence" value="ECO:0007669"/>
    <property type="project" value="UniProtKB-KW"/>
</dbReference>
<dbReference type="Gene3D" id="3.40.1190.10">
    <property type="entry name" value="Mur-like, catalytic domain"/>
    <property type="match status" value="1"/>
</dbReference>
<dbReference type="GO" id="GO:0005737">
    <property type="term" value="C:cytoplasm"/>
    <property type="evidence" value="ECO:0007669"/>
    <property type="project" value="TreeGrafter"/>
</dbReference>
<evidence type="ECO:0000256" key="11">
    <source>
        <dbReference type="PIRNR" id="PIRNR001563"/>
    </source>
</evidence>
<dbReference type="PROSITE" id="PS01012">
    <property type="entry name" value="FOLYLPOLYGLU_SYNT_2"/>
    <property type="match status" value="1"/>
</dbReference>
<dbReference type="EMBL" id="MFJB01000055">
    <property type="protein sequence ID" value="OGF99632.1"/>
    <property type="molecule type" value="Genomic_DNA"/>
</dbReference>
<accession>A0A1F5YHU6</accession>
<evidence type="ECO:0000259" key="13">
    <source>
        <dbReference type="Pfam" id="PF08245"/>
    </source>
</evidence>
<dbReference type="Gene3D" id="3.90.190.20">
    <property type="entry name" value="Mur ligase, C-terminal domain"/>
    <property type="match status" value="1"/>
</dbReference>
<evidence type="ECO:0000256" key="8">
    <source>
        <dbReference type="ARBA" id="ARBA00022842"/>
    </source>
</evidence>
<dbReference type="Proteomes" id="UP000177396">
    <property type="component" value="Unassembled WGS sequence"/>
</dbReference>
<dbReference type="FunFam" id="3.40.1190.10:FF:000011">
    <property type="entry name" value="Folylpolyglutamate synthase/dihydrofolate synthase"/>
    <property type="match status" value="1"/>
</dbReference>
<dbReference type="InterPro" id="IPR001645">
    <property type="entry name" value="Folylpolyglutamate_synth"/>
</dbReference>
<evidence type="ECO:0000256" key="5">
    <source>
        <dbReference type="ARBA" id="ARBA00022723"/>
    </source>
</evidence>
<reference evidence="14 15" key="1">
    <citation type="journal article" date="2016" name="Nat. Commun.">
        <title>Thousands of microbial genomes shed light on interconnected biogeochemical processes in an aquifer system.</title>
        <authorList>
            <person name="Anantharaman K."/>
            <person name="Brown C.T."/>
            <person name="Hug L.A."/>
            <person name="Sharon I."/>
            <person name="Castelle C.J."/>
            <person name="Probst A.J."/>
            <person name="Thomas B.C."/>
            <person name="Singh A."/>
            <person name="Wilkins M.J."/>
            <person name="Karaoz U."/>
            <person name="Brodie E.L."/>
            <person name="Williams K.H."/>
            <person name="Hubbard S.S."/>
            <person name="Banfield J.F."/>
        </authorList>
    </citation>
    <scope>NUCLEOTIDE SEQUENCE [LARGE SCALE GENOMIC DNA]</scope>
</reference>
<evidence type="ECO:0000256" key="3">
    <source>
        <dbReference type="ARBA" id="ARBA00013025"/>
    </source>
</evidence>
<evidence type="ECO:0000259" key="12">
    <source>
        <dbReference type="Pfam" id="PF02875"/>
    </source>
</evidence>
<dbReference type="Pfam" id="PF02875">
    <property type="entry name" value="Mur_ligase_C"/>
    <property type="match status" value="1"/>
</dbReference>
<dbReference type="EC" id="6.3.2.17" evidence="3"/>
<dbReference type="SUPFAM" id="SSF53244">
    <property type="entry name" value="MurD-like peptide ligases, peptide-binding domain"/>
    <property type="match status" value="1"/>
</dbReference>
<comment type="similarity">
    <text evidence="2 11">Belongs to the folylpolyglutamate synthase family.</text>
</comment>
<proteinExistence type="inferred from homology"/>